<dbReference type="Proteomes" id="UP000033475">
    <property type="component" value="Unassembled WGS sequence"/>
</dbReference>
<reference evidence="2 3" key="1">
    <citation type="submission" date="2015-01" db="EMBL/GenBank/DDBJ databases">
        <title>Genome Sequencing of Rickettsiales.</title>
        <authorList>
            <person name="Daugherty S.C."/>
            <person name="Su Q."/>
            <person name="Abolude K."/>
            <person name="Beier-Sexton M."/>
            <person name="Carlyon J.A."/>
            <person name="Carter R."/>
            <person name="Day N.P."/>
            <person name="Dumler S.J."/>
            <person name="Dyachenko V."/>
            <person name="Godinez A."/>
            <person name="Kurtti T.J."/>
            <person name="Lichay M."/>
            <person name="Mullins K.E."/>
            <person name="Ott S."/>
            <person name="Pappas-Brown V."/>
            <person name="Paris D.H."/>
            <person name="Patel P."/>
            <person name="Richards A.L."/>
            <person name="Sadzewicz L."/>
            <person name="Sears K."/>
            <person name="Seidman D."/>
            <person name="Sengamalay N."/>
            <person name="Stenos J."/>
            <person name="Tallon L.J."/>
            <person name="Vincent G."/>
            <person name="Fraser C.M."/>
            <person name="Munderloh U."/>
            <person name="Dunning-Hotopp J.C."/>
        </authorList>
    </citation>
    <scope>NUCLEOTIDE SEQUENCE [LARGE SCALE GENOMIC DNA]</scope>
    <source>
        <strain evidence="2 3">Pedreira</strain>
    </source>
</reference>
<keyword evidence="1" id="KW-0472">Membrane</keyword>
<organism evidence="2 3">
    <name type="scientific">Rickettsia felis str. Pedreira</name>
    <dbReference type="NCBI Taxonomy" id="1359196"/>
    <lineage>
        <taxon>Bacteria</taxon>
        <taxon>Pseudomonadati</taxon>
        <taxon>Pseudomonadota</taxon>
        <taxon>Alphaproteobacteria</taxon>
        <taxon>Rickettsiales</taxon>
        <taxon>Rickettsiaceae</taxon>
        <taxon>Rickettsieae</taxon>
        <taxon>Rickettsia</taxon>
        <taxon>spotted fever group</taxon>
    </lineage>
</organism>
<dbReference type="PATRIC" id="fig|1359196.3.peg.1464"/>
<dbReference type="EMBL" id="LANQ01000001">
    <property type="protein sequence ID" value="KJV59113.1"/>
    <property type="molecule type" value="Genomic_DNA"/>
</dbReference>
<feature type="transmembrane region" description="Helical" evidence="1">
    <location>
        <begin position="6"/>
        <end position="24"/>
    </location>
</feature>
<accession>A0A0F3MTM1</accession>
<dbReference type="AlphaFoldDB" id="A0A0F3MTM1"/>
<dbReference type="RefSeq" id="WP_231564272.1">
    <property type="nucleotide sequence ID" value="NZ_LANQ01000001.1"/>
</dbReference>
<keyword evidence="1" id="KW-1133">Transmembrane helix</keyword>
<evidence type="ECO:0000256" key="1">
    <source>
        <dbReference type="SAM" id="Phobius"/>
    </source>
</evidence>
<protein>
    <submittedName>
        <fullName evidence="2">Uncharacterized protein</fullName>
    </submittedName>
</protein>
<comment type="caution">
    <text evidence="2">The sequence shown here is derived from an EMBL/GenBank/DDBJ whole genome shotgun (WGS) entry which is preliminary data.</text>
</comment>
<sequence>MLFQALNLYSILIAGLTAIIIVFMRQISFYKQQFYTNFLIITVADI</sequence>
<gene>
    <name evidence="2" type="ORF">RFEPED_1513</name>
</gene>
<name>A0A0F3MTM1_RICFI</name>
<proteinExistence type="predicted"/>
<evidence type="ECO:0000313" key="3">
    <source>
        <dbReference type="Proteomes" id="UP000033475"/>
    </source>
</evidence>
<evidence type="ECO:0000313" key="2">
    <source>
        <dbReference type="EMBL" id="KJV59113.1"/>
    </source>
</evidence>
<keyword evidence="1" id="KW-0812">Transmembrane</keyword>